<protein>
    <submittedName>
        <fullName evidence="7">WD repeat-containing protein 47 isoform X8</fullName>
    </submittedName>
</protein>
<dbReference type="SMART" id="SM00668">
    <property type="entry name" value="CTLH"/>
    <property type="match status" value="1"/>
</dbReference>
<dbReference type="InterPro" id="IPR054532">
    <property type="entry name" value="TPL_SMU1_LisH-like"/>
</dbReference>
<feature type="domain" description="CTLH" evidence="5">
    <location>
        <begin position="45"/>
        <end position="102"/>
    </location>
</feature>
<feature type="compositionally biased region" description="Polar residues" evidence="4">
    <location>
        <begin position="447"/>
        <end position="481"/>
    </location>
</feature>
<dbReference type="PANTHER" id="PTHR19863">
    <property type="entry name" value="NEMITIN (NEURONAL ENRICHED MAP INTERACTING PROTEIN) HOMOLOG"/>
    <property type="match status" value="1"/>
</dbReference>
<organism evidence="6 7">
    <name type="scientific">Zalophus californianus</name>
    <name type="common">California sealion</name>
    <dbReference type="NCBI Taxonomy" id="9704"/>
    <lineage>
        <taxon>Eukaryota</taxon>
        <taxon>Metazoa</taxon>
        <taxon>Chordata</taxon>
        <taxon>Craniata</taxon>
        <taxon>Vertebrata</taxon>
        <taxon>Euteleostomi</taxon>
        <taxon>Mammalia</taxon>
        <taxon>Eutheria</taxon>
        <taxon>Laurasiatheria</taxon>
        <taxon>Carnivora</taxon>
        <taxon>Caniformia</taxon>
        <taxon>Pinnipedia</taxon>
        <taxon>Otariidae</taxon>
        <taxon>Zalophus</taxon>
    </lineage>
</organism>
<dbReference type="Proteomes" id="UP000515165">
    <property type="component" value="Chromosome 4"/>
</dbReference>
<dbReference type="InterPro" id="IPR015943">
    <property type="entry name" value="WD40/YVTN_repeat-like_dom_sf"/>
</dbReference>
<dbReference type="CDD" id="cd00200">
    <property type="entry name" value="WD40"/>
    <property type="match status" value="1"/>
</dbReference>
<name>A0A6J2FIW3_ZALCA</name>
<evidence type="ECO:0000256" key="2">
    <source>
        <dbReference type="ARBA" id="ARBA00022737"/>
    </source>
</evidence>
<sequence>MTAEETVNVKEVEIIKLILDFLNSKKLHISMLALEKESGVINGLFSDDMLFLRQLILDGQWDEVLQFIQPLECMEKFDKKRFRYIILKQKFLEALCVNNAMSAEDEPQHVRFLFLKLEFTMQEAVQCLHALEEYCPSKDDYSKLCLLLTLPRLTNHAEFKDWNPSTARVHCFEEACVMVAEFIPADRKLSEKMLNIHVDKLLKPTKAAYADLLTPLISKLSPYPSSPMRRPQSADAYMTRSLNPALDGLTCGLTSHDKRISDLGNKTSPMSHSFANFHYPGVQNLSRSLMLENTECHSIYEESPERSDTPVEAQRPISSEILGQSSVSEKEPANGTQNPGPAKQEKNELRDSTEQFQEYYRQRLRYQQHLEQKEQQRQIYQQMLLEGGVNQEDGPDQQQNLTEQFLNRSIQKLGELNIGMDSLGNEVSALNQQCNGSKSNGSNNSSLTSFATPPQDSSPRLTHDASNIHTSTPRNPGSTNHIPFLEESPSCGNQISSEHSVINPPLGDSSGNLSRSRGEEDDKSKKQFVCINTLEDTQAVRAVAFHPGGGLYAVGSNSKTLRVCAYPEVIDPSAHDIPKQPVVRFKRNKHHKGSIYCVAWSPCGQLLATGSNDKYVKVLPFNAETCNATVSGPDLEFSMHDGTIRDLAFMEGPESGGAILISAGAGDCNIYTTDCQRGQGLHALSGHTGHILALYTWSGWMIASGSQDKTVRFWDLRVPSCVRVVGTTFHGTGSAVASVAVDPSGRLLATGQEDSSCMLYDIRGGRMVQSYHPHSSDVRSVRFSPGAHYLLTGSYDMKIKVTDLQGDLTKQLPIMVVGEHKDKVIQCRWHTQDLSFLSSSADRTVTLWTYNG</sequence>
<dbReference type="Pfam" id="PF17814">
    <property type="entry name" value="LisH_TPL"/>
    <property type="match status" value="1"/>
</dbReference>
<gene>
    <name evidence="7" type="primary">WDR47</name>
</gene>
<reference evidence="7" key="1">
    <citation type="submission" date="2025-08" db="UniProtKB">
        <authorList>
            <consortium name="RefSeq"/>
        </authorList>
    </citation>
    <scope>IDENTIFICATION</scope>
    <source>
        <tissue evidence="7">Blood</tissue>
    </source>
</reference>
<feature type="region of interest" description="Disordered" evidence="4">
    <location>
        <begin position="431"/>
        <end position="525"/>
    </location>
</feature>
<feature type="compositionally biased region" description="Low complexity" evidence="4">
    <location>
        <begin position="431"/>
        <end position="446"/>
    </location>
</feature>
<evidence type="ECO:0000313" key="6">
    <source>
        <dbReference type="Proteomes" id="UP000515165"/>
    </source>
</evidence>
<dbReference type="GeneID" id="113938592"/>
<feature type="repeat" description="WD" evidence="3">
    <location>
        <begin position="729"/>
        <end position="770"/>
    </location>
</feature>
<dbReference type="PROSITE" id="PS50294">
    <property type="entry name" value="WD_REPEATS_REGION"/>
    <property type="match status" value="2"/>
</dbReference>
<keyword evidence="1 3" id="KW-0853">WD repeat</keyword>
<accession>A0A6J2FIW3</accession>
<feature type="repeat" description="WD" evidence="3">
    <location>
        <begin position="588"/>
        <end position="618"/>
    </location>
</feature>
<feature type="repeat" description="WD" evidence="3">
    <location>
        <begin position="684"/>
        <end position="724"/>
    </location>
</feature>
<dbReference type="RefSeq" id="XP_027479904.1">
    <property type="nucleotide sequence ID" value="XM_027624103.2"/>
</dbReference>
<dbReference type="SMART" id="SM00667">
    <property type="entry name" value="LisH"/>
    <property type="match status" value="1"/>
</dbReference>
<dbReference type="PANTHER" id="PTHR19863:SF5">
    <property type="entry name" value="WD REPEAT-CONTAINING PROTEIN 47"/>
    <property type="match status" value="1"/>
</dbReference>
<feature type="compositionally biased region" description="Basic and acidic residues" evidence="4">
    <location>
        <begin position="516"/>
        <end position="525"/>
    </location>
</feature>
<evidence type="ECO:0000256" key="1">
    <source>
        <dbReference type="ARBA" id="ARBA00022574"/>
    </source>
</evidence>
<dbReference type="PROSITE" id="PS00678">
    <property type="entry name" value="WD_REPEATS_1"/>
    <property type="match status" value="1"/>
</dbReference>
<dbReference type="CTD" id="22911"/>
<dbReference type="PROSITE" id="PS50896">
    <property type="entry name" value="LISH"/>
    <property type="match status" value="1"/>
</dbReference>
<feature type="repeat" description="WD" evidence="3">
    <location>
        <begin position="817"/>
        <end position="852"/>
    </location>
</feature>
<dbReference type="Pfam" id="PF00400">
    <property type="entry name" value="WD40"/>
    <property type="match status" value="6"/>
</dbReference>
<dbReference type="InterPro" id="IPR006595">
    <property type="entry name" value="CTLH_C"/>
</dbReference>
<keyword evidence="2" id="KW-0677">Repeat</keyword>
<dbReference type="InterPro" id="IPR006594">
    <property type="entry name" value="LisH"/>
</dbReference>
<feature type="region of interest" description="Disordered" evidence="4">
    <location>
        <begin position="321"/>
        <end position="351"/>
    </location>
</feature>
<dbReference type="SUPFAM" id="SSF50978">
    <property type="entry name" value="WD40 repeat-like"/>
    <property type="match status" value="1"/>
</dbReference>
<proteinExistence type="predicted"/>
<evidence type="ECO:0000313" key="7">
    <source>
        <dbReference type="RefSeq" id="XP_027479904.1"/>
    </source>
</evidence>
<evidence type="ECO:0000259" key="5">
    <source>
        <dbReference type="PROSITE" id="PS50897"/>
    </source>
</evidence>
<feature type="repeat" description="WD" evidence="3">
    <location>
        <begin position="771"/>
        <end position="805"/>
    </location>
</feature>
<dbReference type="Gene3D" id="2.130.10.10">
    <property type="entry name" value="YVTN repeat-like/Quinoprotein amine dehydrogenase"/>
    <property type="match status" value="2"/>
</dbReference>
<keyword evidence="6" id="KW-1185">Reference proteome</keyword>
<evidence type="ECO:0000256" key="4">
    <source>
        <dbReference type="SAM" id="MobiDB-lite"/>
    </source>
</evidence>
<dbReference type="InterPro" id="IPR019775">
    <property type="entry name" value="WD40_repeat_CS"/>
</dbReference>
<dbReference type="PROSITE" id="PS50082">
    <property type="entry name" value="WD_REPEATS_2"/>
    <property type="match status" value="5"/>
</dbReference>
<dbReference type="AlphaFoldDB" id="A0A6J2FIW3"/>
<evidence type="ECO:0000256" key="3">
    <source>
        <dbReference type="PROSITE-ProRule" id="PRU00221"/>
    </source>
</evidence>
<dbReference type="InterPro" id="IPR036322">
    <property type="entry name" value="WD40_repeat_dom_sf"/>
</dbReference>
<feature type="compositionally biased region" description="Polar residues" evidence="4">
    <location>
        <begin position="490"/>
        <end position="500"/>
    </location>
</feature>
<dbReference type="InterPro" id="IPR001680">
    <property type="entry name" value="WD40_rpt"/>
</dbReference>
<dbReference type="SMART" id="SM00320">
    <property type="entry name" value="WD40"/>
    <property type="match status" value="7"/>
</dbReference>
<dbReference type="PROSITE" id="PS50897">
    <property type="entry name" value="CTLH"/>
    <property type="match status" value="1"/>
</dbReference>
<dbReference type="InterPro" id="IPR040067">
    <property type="entry name" value="WDR47"/>
</dbReference>